<proteinExistence type="predicted"/>
<dbReference type="AlphaFoldDB" id="A0A212RBX9"/>
<sequence length="134" mass="14765">MSDTATLIADYYAAFNRGDVEGMLALLSDDVAHDVNESGREPGRAAFKNFMARMNHCYRENLTDIVVMVSADGARAAAEFIVNGTYLSTDAGLPEARGQTYKLPGGAFFTVKEGKIARVTNYYNLQEWLRQVQA</sequence>
<organism evidence="2 3">
    <name type="scientific">Arboricoccus pini</name>
    <dbReference type="NCBI Taxonomy" id="1963835"/>
    <lineage>
        <taxon>Bacteria</taxon>
        <taxon>Pseudomonadati</taxon>
        <taxon>Pseudomonadota</taxon>
        <taxon>Alphaproteobacteria</taxon>
        <taxon>Geminicoccales</taxon>
        <taxon>Geminicoccaceae</taxon>
        <taxon>Arboricoccus</taxon>
    </lineage>
</organism>
<dbReference type="InterPro" id="IPR037401">
    <property type="entry name" value="SnoaL-like"/>
</dbReference>
<accession>A0A212RBX9</accession>
<dbReference type="Gene3D" id="3.10.450.50">
    <property type="match status" value="1"/>
</dbReference>
<dbReference type="SUPFAM" id="SSF54427">
    <property type="entry name" value="NTF2-like"/>
    <property type="match status" value="1"/>
</dbReference>
<evidence type="ECO:0000313" key="3">
    <source>
        <dbReference type="Proteomes" id="UP000197065"/>
    </source>
</evidence>
<feature type="domain" description="SnoaL-like" evidence="1">
    <location>
        <begin position="9"/>
        <end position="119"/>
    </location>
</feature>
<gene>
    <name evidence="2" type="ORF">SAMN07250955_10741</name>
</gene>
<dbReference type="Pfam" id="PF12680">
    <property type="entry name" value="SnoaL_2"/>
    <property type="match status" value="1"/>
</dbReference>
<dbReference type="EMBL" id="FYEH01000007">
    <property type="protein sequence ID" value="SNB69717.1"/>
    <property type="molecule type" value="Genomic_DNA"/>
</dbReference>
<dbReference type="InterPro" id="IPR032710">
    <property type="entry name" value="NTF2-like_dom_sf"/>
</dbReference>
<dbReference type="Proteomes" id="UP000197065">
    <property type="component" value="Unassembled WGS sequence"/>
</dbReference>
<evidence type="ECO:0000313" key="2">
    <source>
        <dbReference type="EMBL" id="SNB69717.1"/>
    </source>
</evidence>
<name>A0A212RBX9_9PROT</name>
<dbReference type="RefSeq" id="WP_088561617.1">
    <property type="nucleotide sequence ID" value="NZ_FYEH01000007.1"/>
</dbReference>
<evidence type="ECO:0000259" key="1">
    <source>
        <dbReference type="Pfam" id="PF12680"/>
    </source>
</evidence>
<dbReference type="InterPro" id="IPR011721">
    <property type="entry name" value="CHP02096"/>
</dbReference>
<dbReference type="OrthoDB" id="582835at2"/>
<protein>
    <recommendedName>
        <fullName evidence="1">SnoaL-like domain-containing protein</fullName>
    </recommendedName>
</protein>
<dbReference type="NCBIfam" id="TIGR02096">
    <property type="entry name" value="ketosteroid isomerase-related protein"/>
    <property type="match status" value="1"/>
</dbReference>
<reference evidence="2 3" key="1">
    <citation type="submission" date="2017-06" db="EMBL/GenBank/DDBJ databases">
        <authorList>
            <person name="Kim H.J."/>
            <person name="Triplett B.A."/>
        </authorList>
    </citation>
    <scope>NUCLEOTIDE SEQUENCE [LARGE SCALE GENOMIC DNA]</scope>
    <source>
        <strain evidence="2 3">B29T1</strain>
    </source>
</reference>
<keyword evidence="3" id="KW-1185">Reference proteome</keyword>